<dbReference type="InterPro" id="IPR010982">
    <property type="entry name" value="Lambda_DNA-bd_dom_sf"/>
</dbReference>
<dbReference type="OrthoDB" id="5683219at2"/>
<dbReference type="RefSeq" id="WP_051462277.1">
    <property type="nucleotide sequence ID" value="NZ_CAWLWS010000002.1"/>
</dbReference>
<dbReference type="EMBL" id="CBXF010000002">
    <property type="protein sequence ID" value="CDL81084.1"/>
    <property type="molecule type" value="Genomic_DNA"/>
</dbReference>
<feature type="domain" description="HTH cro/C1-type" evidence="1">
    <location>
        <begin position="13"/>
        <end position="67"/>
    </location>
</feature>
<dbReference type="SMART" id="SM00530">
    <property type="entry name" value="HTH_XRE"/>
    <property type="match status" value="1"/>
</dbReference>
<dbReference type="Proteomes" id="UP000019202">
    <property type="component" value="Unassembled WGS sequence"/>
</dbReference>
<dbReference type="CDD" id="cd00093">
    <property type="entry name" value="HTH_XRE"/>
    <property type="match status" value="1"/>
</dbReference>
<dbReference type="STRING" id="1427518.XSR1_100126"/>
<dbReference type="SUPFAM" id="SSF47413">
    <property type="entry name" value="lambda repressor-like DNA-binding domains"/>
    <property type="match status" value="1"/>
</dbReference>
<gene>
    <name evidence="2" type="ORF">XSR1_100126</name>
</gene>
<comment type="caution">
    <text evidence="2">The sequence shown here is derived from an EMBL/GenBank/DDBJ whole genome shotgun (WGS) entry which is preliminary data.</text>
</comment>
<accession>W1IRM2</accession>
<dbReference type="GO" id="GO:0003677">
    <property type="term" value="F:DNA binding"/>
    <property type="evidence" value="ECO:0007669"/>
    <property type="project" value="InterPro"/>
</dbReference>
<evidence type="ECO:0000313" key="2">
    <source>
        <dbReference type="EMBL" id="CDL81084.1"/>
    </source>
</evidence>
<organism evidence="2 3">
    <name type="scientific">Xenorhabdus szentirmaii DSM 16338</name>
    <dbReference type="NCBI Taxonomy" id="1427518"/>
    <lineage>
        <taxon>Bacteria</taxon>
        <taxon>Pseudomonadati</taxon>
        <taxon>Pseudomonadota</taxon>
        <taxon>Gammaproteobacteria</taxon>
        <taxon>Enterobacterales</taxon>
        <taxon>Morganellaceae</taxon>
        <taxon>Xenorhabdus</taxon>
    </lineage>
</organism>
<protein>
    <recommendedName>
        <fullName evidence="1">HTH cro/C1-type domain-containing protein</fullName>
    </recommendedName>
</protein>
<proteinExistence type="predicted"/>
<dbReference type="AlphaFoldDB" id="W1IRM2"/>
<dbReference type="InterPro" id="IPR001387">
    <property type="entry name" value="Cro/C1-type_HTH"/>
</dbReference>
<name>W1IRM2_9GAMM</name>
<dbReference type="Pfam" id="PF01381">
    <property type="entry name" value="HTH_3"/>
    <property type="match status" value="1"/>
</dbReference>
<dbReference type="Gene3D" id="1.10.260.40">
    <property type="entry name" value="lambda repressor-like DNA-binding domains"/>
    <property type="match status" value="1"/>
</dbReference>
<keyword evidence="3" id="KW-1185">Reference proteome</keyword>
<sequence>MHKIISRAIGQRIRMRREILGWNMQTLVEKMGLSQQQLSRYESGDSQVTARRLFHIAVILDTDIHWFFADCNLHVEKHRHENHWDRHS</sequence>
<dbReference type="PROSITE" id="PS50943">
    <property type="entry name" value="HTH_CROC1"/>
    <property type="match status" value="1"/>
</dbReference>
<reference evidence="2" key="1">
    <citation type="submission" date="2013-11" db="EMBL/GenBank/DDBJ databases">
        <title>Draft genome sequence and annotation of the entomopathogenic bacteria, Xenorhabdus cabanillasi strain JM26 and Xenorhabdus szentirmai strain DSM 16338.</title>
        <authorList>
            <person name="Gualtieri M."/>
            <person name="Ogier J.C."/>
            <person name="Pages S."/>
            <person name="Givaudan A."/>
            <person name="Gaudriault S."/>
        </authorList>
    </citation>
    <scope>NUCLEOTIDE SEQUENCE [LARGE SCALE GENOMIC DNA]</scope>
    <source>
        <strain evidence="2">DSM 16338</strain>
    </source>
</reference>
<evidence type="ECO:0000313" key="3">
    <source>
        <dbReference type="Proteomes" id="UP000019202"/>
    </source>
</evidence>
<evidence type="ECO:0000259" key="1">
    <source>
        <dbReference type="PROSITE" id="PS50943"/>
    </source>
</evidence>